<proteinExistence type="inferred from homology"/>
<evidence type="ECO:0000256" key="7">
    <source>
        <dbReference type="ARBA" id="ARBA00023014"/>
    </source>
</evidence>
<keyword evidence="12" id="KW-1185">Reference proteome</keyword>
<sequence>MRKIWDFPGGIHPPENKHQSTATPIRTLPLPDALYIPLQQHIGAPSQTLVGTGDRILKGQMLAEPQGRVSVAVHAPTSGTIEGIVPHPVPHPSGMTDWCVVLRPDGEEQWTDLEPLEDYHNESAPALLARIRRAGIAGMGGAGFPTEIKLYPPRDDKVRTLILNGTECEPYITADDMLMRTRAIDIVRGLEIMAFILEPEECVIGIEDNKPEAIEALKQAVAGTRIEVAVVPTKYPSGGEKQLIQLLTGLEVPHGGIPADIGVMCQNVGTAAAVYRAVRFGEPLISRITTLTGEGLANQGNVETLIGTPIRFLLEHASFDASRTQRLIMGGPMMGFTLENPDVPVIKTTNCIIAGSPDEFPAPPPAQPCIRCGMCAEACPMELLPQQLFWFAQSQEFEKAEQHNLFDCIECGACSYTCPSTIPLVQFYRYAKGEIRRQREDQIKSDRARERFEARQARLEREQAEKEAKRKARAEAAAKAQAEKREPAAETPKKSASAAVEAALARKGMKAKAETPAAPETPDIATLEANLTKARAKLRNMQGLLKEARDQGGDTEKLERAVAKNEERVATAQAALDAAQAPAAAETPAPDLDTLKANVDKAAAKLDTMRSMLADARSEGGDNVDKLERAVAKNEQRVKAAQEALNAARPAPSTPTADIPELEAALDKARAKLETMQGMLQEAREADGDNVDKLERAVAKNQDRVARAEQALADARKTADAES</sequence>
<comment type="caution">
    <text evidence="11">The sequence shown here is derived from an EMBL/GenBank/DDBJ whole genome shotgun (WGS) entry which is preliminary data.</text>
</comment>
<comment type="function">
    <text evidence="8">Part of a membrane-bound complex that couples electron transfer with translocation of ions across the membrane.</text>
</comment>
<keyword evidence="6 8" id="KW-0408">Iron</keyword>
<feature type="binding site" evidence="8">
    <location>
        <position position="408"/>
    </location>
    <ligand>
        <name>[4Fe-4S] cluster</name>
        <dbReference type="ChEBI" id="CHEBI:49883"/>
        <label>2</label>
    </ligand>
</feature>
<dbReference type="SUPFAM" id="SSF142019">
    <property type="entry name" value="Nqo1 FMN-binding domain-like"/>
    <property type="match status" value="1"/>
</dbReference>
<evidence type="ECO:0000256" key="2">
    <source>
        <dbReference type="ARBA" id="ARBA00022485"/>
    </source>
</evidence>
<keyword evidence="7 8" id="KW-0411">Iron-sulfur</keyword>
<keyword evidence="4 8" id="KW-0677">Repeat</keyword>
<dbReference type="InterPro" id="IPR026902">
    <property type="entry name" value="RnfC_N"/>
</dbReference>
<feature type="domain" description="4Fe-4S ferredoxin-type" evidence="10">
    <location>
        <begin position="359"/>
        <end position="389"/>
    </location>
</feature>
<dbReference type="InterPro" id="IPR011538">
    <property type="entry name" value="Nuo51_FMN-bd"/>
</dbReference>
<feature type="region of interest" description="Disordered" evidence="9">
    <location>
        <begin position="454"/>
        <end position="502"/>
    </location>
</feature>
<dbReference type="InterPro" id="IPR037225">
    <property type="entry name" value="Nuo51_FMN-bd_sf"/>
</dbReference>
<keyword evidence="8" id="KW-0472">Membrane</keyword>
<keyword evidence="8" id="KW-1003">Cell membrane</keyword>
<feature type="binding site" evidence="8">
    <location>
        <position position="379"/>
    </location>
    <ligand>
        <name>[4Fe-4S] cluster</name>
        <dbReference type="ChEBI" id="CHEBI:49883"/>
        <label>2</label>
    </ligand>
</feature>
<dbReference type="InterPro" id="IPR010208">
    <property type="entry name" value="Ion_transpt_RnfC/RsxC"/>
</dbReference>
<gene>
    <name evidence="11" type="primary">rsxC</name>
    <name evidence="8" type="synonym">rnfC</name>
    <name evidence="11" type="ORF">EZI54_13715</name>
</gene>
<evidence type="ECO:0000313" key="11">
    <source>
        <dbReference type="EMBL" id="TBW54467.1"/>
    </source>
</evidence>
<dbReference type="Gene3D" id="3.30.70.20">
    <property type="match status" value="1"/>
</dbReference>
<feature type="binding site" evidence="8">
    <location>
        <position position="372"/>
    </location>
    <ligand>
        <name>[4Fe-4S] cluster</name>
        <dbReference type="ChEBI" id="CHEBI:49883"/>
        <label>1</label>
    </ligand>
</feature>
<feature type="binding site" evidence="8">
    <location>
        <position position="375"/>
    </location>
    <ligand>
        <name>[4Fe-4S] cluster</name>
        <dbReference type="ChEBI" id="CHEBI:49883"/>
        <label>1</label>
    </ligand>
</feature>
<evidence type="ECO:0000256" key="3">
    <source>
        <dbReference type="ARBA" id="ARBA00022723"/>
    </source>
</evidence>
<feature type="region of interest" description="Disordered" evidence="9">
    <location>
        <begin position="1"/>
        <end position="22"/>
    </location>
</feature>
<evidence type="ECO:0000256" key="4">
    <source>
        <dbReference type="ARBA" id="ARBA00022737"/>
    </source>
</evidence>
<dbReference type="Pfam" id="PF13375">
    <property type="entry name" value="RnfC_N"/>
    <property type="match status" value="1"/>
</dbReference>
<feature type="compositionally biased region" description="Basic and acidic residues" evidence="9">
    <location>
        <begin position="714"/>
        <end position="723"/>
    </location>
</feature>
<dbReference type="InterPro" id="IPR017900">
    <property type="entry name" value="4Fe4S_Fe_S_CS"/>
</dbReference>
<evidence type="ECO:0000256" key="1">
    <source>
        <dbReference type="ARBA" id="ARBA00022448"/>
    </source>
</evidence>
<feature type="binding site" evidence="8">
    <location>
        <position position="411"/>
    </location>
    <ligand>
        <name>[4Fe-4S] cluster</name>
        <dbReference type="ChEBI" id="CHEBI:49883"/>
        <label>2</label>
    </ligand>
</feature>
<dbReference type="Proteomes" id="UP000313645">
    <property type="component" value="Unassembled WGS sequence"/>
</dbReference>
<dbReference type="PANTHER" id="PTHR43034:SF2">
    <property type="entry name" value="ION-TRANSLOCATING OXIDOREDUCTASE COMPLEX SUBUNIT C"/>
    <property type="match status" value="1"/>
</dbReference>
<dbReference type="Pfam" id="PF12838">
    <property type="entry name" value="Fer4_7"/>
    <property type="match status" value="1"/>
</dbReference>
<dbReference type="SUPFAM" id="SSF46548">
    <property type="entry name" value="alpha-helical ferredoxin"/>
    <property type="match status" value="1"/>
</dbReference>
<dbReference type="NCBIfam" id="TIGR01945">
    <property type="entry name" value="rnfC"/>
    <property type="match status" value="1"/>
</dbReference>
<reference evidence="11 12" key="1">
    <citation type="submission" date="2019-02" db="EMBL/GenBank/DDBJ databases">
        <title>Marinobacter halodurans sp. nov., a marine bacterium isolated from sea tidal flat.</title>
        <authorList>
            <person name="Yoo Y."/>
            <person name="Lee D.W."/>
            <person name="Kim B.S."/>
            <person name="Kim J.-J."/>
        </authorList>
    </citation>
    <scope>NUCLEOTIDE SEQUENCE [LARGE SCALE GENOMIC DNA]</scope>
    <source>
        <strain evidence="11 12">YJ-S3-2</strain>
    </source>
</reference>
<dbReference type="PROSITE" id="PS51379">
    <property type="entry name" value="4FE4S_FER_2"/>
    <property type="match status" value="2"/>
</dbReference>
<keyword evidence="8" id="KW-0997">Cell inner membrane</keyword>
<dbReference type="InterPro" id="IPR017896">
    <property type="entry name" value="4Fe4S_Fe-S-bd"/>
</dbReference>
<evidence type="ECO:0000313" key="12">
    <source>
        <dbReference type="Proteomes" id="UP000313645"/>
    </source>
</evidence>
<comment type="cofactor">
    <cofactor evidence="8">
        <name>[4Fe-4S] cluster</name>
        <dbReference type="ChEBI" id="CHEBI:49883"/>
    </cofactor>
    <text evidence="8">Binds 2 [4Fe-4S] clusters per subunit.</text>
</comment>
<evidence type="ECO:0000256" key="9">
    <source>
        <dbReference type="SAM" id="MobiDB-lite"/>
    </source>
</evidence>
<feature type="binding site" evidence="8">
    <location>
        <position position="414"/>
    </location>
    <ligand>
        <name>[4Fe-4S] cluster</name>
        <dbReference type="ChEBI" id="CHEBI:49883"/>
        <label>2</label>
    </ligand>
</feature>
<dbReference type="RefSeq" id="WP_131482452.1">
    <property type="nucleotide sequence ID" value="NZ_SJDL01000021.1"/>
</dbReference>
<keyword evidence="2 8" id="KW-0004">4Fe-4S</keyword>
<dbReference type="HAMAP" id="MF_00461">
    <property type="entry name" value="RsxC_RnfC"/>
    <property type="match status" value="1"/>
</dbReference>
<evidence type="ECO:0000256" key="6">
    <source>
        <dbReference type="ARBA" id="ARBA00023004"/>
    </source>
</evidence>
<protein>
    <recommendedName>
        <fullName evidence="8">Ion-translocating oxidoreductase complex subunit C</fullName>
        <ecNumber evidence="8">7.-.-.-</ecNumber>
    </recommendedName>
    <alternativeName>
        <fullName evidence="8">Rnf electron transport complex subunit C</fullName>
    </alternativeName>
</protein>
<dbReference type="PANTHER" id="PTHR43034">
    <property type="entry name" value="ION-TRANSLOCATING OXIDOREDUCTASE COMPLEX SUBUNIT C"/>
    <property type="match status" value="1"/>
</dbReference>
<comment type="similarity">
    <text evidence="8">Belongs to the 4Fe4S bacterial-type ferredoxin family. RnfC subfamily.</text>
</comment>
<dbReference type="NCBIfam" id="NF003454">
    <property type="entry name" value="PRK05035.1"/>
    <property type="match status" value="1"/>
</dbReference>
<dbReference type="EMBL" id="SJDL01000021">
    <property type="protein sequence ID" value="TBW54467.1"/>
    <property type="molecule type" value="Genomic_DNA"/>
</dbReference>
<organism evidence="11 12">
    <name type="scientific">Marinobacter halodurans</name>
    <dbReference type="NCBI Taxonomy" id="2528979"/>
    <lineage>
        <taxon>Bacteria</taxon>
        <taxon>Pseudomonadati</taxon>
        <taxon>Pseudomonadota</taxon>
        <taxon>Gammaproteobacteria</taxon>
        <taxon>Pseudomonadales</taxon>
        <taxon>Marinobacteraceae</taxon>
        <taxon>Marinobacter</taxon>
    </lineage>
</organism>
<accession>A0ABY1ZIU5</accession>
<comment type="subcellular location">
    <subcellularLocation>
        <location evidence="8">Cell inner membrane</location>
        <topology evidence="8">Peripheral membrane protein</topology>
    </subcellularLocation>
</comment>
<evidence type="ECO:0000259" key="10">
    <source>
        <dbReference type="PROSITE" id="PS51379"/>
    </source>
</evidence>
<name>A0ABY1ZIU5_9GAMM</name>
<evidence type="ECO:0000256" key="8">
    <source>
        <dbReference type="HAMAP-Rule" id="MF_00461"/>
    </source>
</evidence>
<feature type="compositionally biased region" description="Basic and acidic residues" evidence="9">
    <location>
        <begin position="454"/>
        <end position="493"/>
    </location>
</feature>
<feature type="domain" description="4Fe-4S ferredoxin-type" evidence="10">
    <location>
        <begin position="399"/>
        <end position="427"/>
    </location>
</feature>
<dbReference type="Pfam" id="PF01512">
    <property type="entry name" value="Complex1_51K"/>
    <property type="match status" value="1"/>
</dbReference>
<dbReference type="PROSITE" id="PS00198">
    <property type="entry name" value="4FE4S_FER_1"/>
    <property type="match status" value="1"/>
</dbReference>
<feature type="region of interest" description="Disordered" evidence="9">
    <location>
        <begin position="700"/>
        <end position="723"/>
    </location>
</feature>
<comment type="subunit">
    <text evidence="8">The complex is composed of six subunits: RnfA, RnfB, RnfC, RnfD, RnfE and RnfG.</text>
</comment>
<dbReference type="Gene3D" id="3.40.50.11540">
    <property type="entry name" value="NADH-ubiquinone oxidoreductase 51kDa subunit"/>
    <property type="match status" value="1"/>
</dbReference>
<keyword evidence="3 8" id="KW-0479">Metal-binding</keyword>
<feature type="binding site" evidence="8">
    <location>
        <position position="418"/>
    </location>
    <ligand>
        <name>[4Fe-4S] cluster</name>
        <dbReference type="ChEBI" id="CHEBI:49883"/>
        <label>1</label>
    </ligand>
</feature>
<keyword evidence="8" id="KW-1278">Translocase</keyword>
<feature type="binding site" evidence="8">
    <location>
        <position position="369"/>
    </location>
    <ligand>
        <name>[4Fe-4S] cluster</name>
        <dbReference type="ChEBI" id="CHEBI:49883"/>
        <label>1</label>
    </ligand>
</feature>
<keyword evidence="5 8" id="KW-0249">Electron transport</keyword>
<dbReference type="EC" id="7.-.-.-" evidence="8"/>
<keyword evidence="1 8" id="KW-0813">Transport</keyword>
<evidence type="ECO:0000256" key="5">
    <source>
        <dbReference type="ARBA" id="ARBA00022982"/>
    </source>
</evidence>